<sequence length="77" mass="8525">LAVTDAAIIGRQAGTSLLVTRFGVNSAKEIELTLRRFYQNGIELKGAIFNGVEKRRSASYGYGDYGYYSYAYQSDKA</sequence>
<keyword evidence="1" id="KW-0418">Kinase</keyword>
<comment type="caution">
    <text evidence="1">The sequence shown here is derived from an EMBL/GenBank/DDBJ whole genome shotgun (WGS) entry which is preliminary data.</text>
</comment>
<dbReference type="InterPro" id="IPR027417">
    <property type="entry name" value="P-loop_NTPase"/>
</dbReference>
<keyword evidence="2" id="KW-1185">Reference proteome</keyword>
<keyword evidence="1" id="KW-0808">Transferase</keyword>
<protein>
    <submittedName>
        <fullName evidence="1">Tyrosine-protein kinase</fullName>
        <ecNumber evidence="1">2.7.10.2</ecNumber>
    </submittedName>
</protein>
<dbReference type="EMBL" id="JADDUM010000256">
    <property type="protein sequence ID" value="MBE8594243.1"/>
    <property type="molecule type" value="Genomic_DNA"/>
</dbReference>
<organism evidence="1 2">
    <name type="scientific">Pseudomonas cyclaminis</name>
    <dbReference type="NCBI Taxonomy" id="2781239"/>
    <lineage>
        <taxon>Bacteria</taxon>
        <taxon>Pseudomonadati</taxon>
        <taxon>Pseudomonadota</taxon>
        <taxon>Gammaproteobacteria</taxon>
        <taxon>Pseudomonadales</taxon>
        <taxon>Pseudomonadaceae</taxon>
        <taxon>Pseudomonas</taxon>
    </lineage>
</organism>
<evidence type="ECO:0000313" key="1">
    <source>
        <dbReference type="EMBL" id="MBE8594243.1"/>
    </source>
</evidence>
<feature type="non-terminal residue" evidence="1">
    <location>
        <position position="1"/>
    </location>
</feature>
<evidence type="ECO:0000313" key="2">
    <source>
        <dbReference type="Proteomes" id="UP000613075"/>
    </source>
</evidence>
<proteinExistence type="predicted"/>
<name>A0ABR9SZ74_9PSED</name>
<dbReference type="Proteomes" id="UP000613075">
    <property type="component" value="Unassembled WGS sequence"/>
</dbReference>
<accession>A0ABR9SZ74</accession>
<dbReference type="EC" id="2.7.10.2" evidence="1"/>
<reference evidence="1 2" key="1">
    <citation type="submission" date="2020-10" db="EMBL/GenBank/DDBJ databases">
        <title>The draft genomes of Cyclamen pathogen Pseudomonas sp.</title>
        <authorList>
            <person name="Fujikawa T."/>
            <person name="Sawada H."/>
        </authorList>
    </citation>
    <scope>NUCLEOTIDE SEQUENCE [LARGE SCALE GENOMIC DNA]</scope>
    <source>
        <strain evidence="1 2">MAFF 301449</strain>
    </source>
</reference>
<dbReference type="Gene3D" id="3.40.50.300">
    <property type="entry name" value="P-loop containing nucleotide triphosphate hydrolases"/>
    <property type="match status" value="1"/>
</dbReference>
<gene>
    <name evidence="1" type="ORF">IQK56_26865</name>
</gene>
<dbReference type="GO" id="GO:0004715">
    <property type="term" value="F:non-membrane spanning protein tyrosine kinase activity"/>
    <property type="evidence" value="ECO:0007669"/>
    <property type="project" value="UniProtKB-EC"/>
</dbReference>